<reference evidence="2 3" key="1">
    <citation type="submission" date="2023-02" db="EMBL/GenBank/DDBJ databases">
        <title>LHISI_Scaffold_Assembly.</title>
        <authorList>
            <person name="Stuart O.P."/>
            <person name="Cleave R."/>
            <person name="Magrath M.J.L."/>
            <person name="Mikheyev A.S."/>
        </authorList>
    </citation>
    <scope>NUCLEOTIDE SEQUENCE [LARGE SCALE GENOMIC DNA]</scope>
    <source>
        <strain evidence="2">Daus_M_001</strain>
        <tissue evidence="2">Leg muscle</tissue>
    </source>
</reference>
<evidence type="ECO:0000313" key="3">
    <source>
        <dbReference type="Proteomes" id="UP001159363"/>
    </source>
</evidence>
<evidence type="ECO:0000256" key="1">
    <source>
        <dbReference type="SAM" id="MobiDB-lite"/>
    </source>
</evidence>
<proteinExistence type="predicted"/>
<gene>
    <name evidence="2" type="ORF">PR048_027151</name>
</gene>
<name>A0ABQ9GEM1_9NEOP</name>
<sequence>MVMFEKKMFPQELRKRFPPGFWHVGIAPGDAAGRRVFSEIPRFPHPLAFRRFSILRFPLISSQDLAAIGNLSQHAEANQRVRPVTRASRSQSENGAGMKGWGETGDTRENAPARGIVRHDSHMRKFGSDPAGDKNGPAYLHRISPVLTEKRGSYKGYNGTRYKSAIAATRKDLNWHAVYSYGLIEAWSREERLSYQTLTLPATLTRCPKMQREPVINHLQAISRKLSASHRTVHDLASRLVVLTELHSRQYGGPLMQCHGPACWREKDCSTS</sequence>
<comment type="caution">
    <text evidence="2">The sequence shown here is derived from an EMBL/GenBank/DDBJ whole genome shotgun (WGS) entry which is preliminary data.</text>
</comment>
<dbReference type="Proteomes" id="UP001159363">
    <property type="component" value="Chromosome 11"/>
</dbReference>
<accession>A0ABQ9GEM1</accession>
<evidence type="ECO:0000313" key="2">
    <source>
        <dbReference type="EMBL" id="KAJ8870850.1"/>
    </source>
</evidence>
<organism evidence="2 3">
    <name type="scientific">Dryococelus australis</name>
    <dbReference type="NCBI Taxonomy" id="614101"/>
    <lineage>
        <taxon>Eukaryota</taxon>
        <taxon>Metazoa</taxon>
        <taxon>Ecdysozoa</taxon>
        <taxon>Arthropoda</taxon>
        <taxon>Hexapoda</taxon>
        <taxon>Insecta</taxon>
        <taxon>Pterygota</taxon>
        <taxon>Neoptera</taxon>
        <taxon>Polyneoptera</taxon>
        <taxon>Phasmatodea</taxon>
        <taxon>Verophasmatodea</taxon>
        <taxon>Anareolatae</taxon>
        <taxon>Phasmatidae</taxon>
        <taxon>Eurycanthinae</taxon>
        <taxon>Dryococelus</taxon>
    </lineage>
</organism>
<keyword evidence="3" id="KW-1185">Reference proteome</keyword>
<protein>
    <submittedName>
        <fullName evidence="2">Uncharacterized protein</fullName>
    </submittedName>
</protein>
<dbReference type="EMBL" id="JARBHB010000012">
    <property type="protein sequence ID" value="KAJ8870850.1"/>
    <property type="molecule type" value="Genomic_DNA"/>
</dbReference>
<feature type="region of interest" description="Disordered" evidence="1">
    <location>
        <begin position="79"/>
        <end position="110"/>
    </location>
</feature>